<dbReference type="PANTHER" id="PTHR34197">
    <property type="entry name" value="OS04G0591300 PROTEIN"/>
    <property type="match status" value="1"/>
</dbReference>
<reference evidence="2" key="1">
    <citation type="submission" date="2023-10" db="EMBL/GenBank/DDBJ databases">
        <title>Chromosome-level genome of the transformable northern wattle, Acacia crassicarpa.</title>
        <authorList>
            <person name="Massaro I."/>
            <person name="Sinha N.R."/>
            <person name="Poethig S."/>
            <person name="Leichty A.R."/>
        </authorList>
    </citation>
    <scope>NUCLEOTIDE SEQUENCE</scope>
    <source>
        <strain evidence="2">Acra3RX</strain>
        <tissue evidence="2">Leaf</tissue>
    </source>
</reference>
<sequence length="230" mass="25316">MALFLDEDEVWKCSKHPSKRRRSGICPICLRERLLALCPECGNVRPCSCCATSCSSSSSSSSSFSRFSVHGTGGVGAIGRVNNLIDNEPALRRSRSMAIPFLRSRSRFSGSDRGFDPDSTDESPALNRSRSTRSFWSMFKPHKSNRCEVQEDQDPQKVLAGESVGDASMRTAATMMSRSRSVAVSDSGGRERKTTAKGKGKGWFFPSPIKAFRQSKASKVNQERSPLYRG</sequence>
<dbReference type="PANTHER" id="PTHR34197:SF2">
    <property type="entry name" value="OS04G0591300 PROTEIN"/>
    <property type="match status" value="1"/>
</dbReference>
<dbReference type="InterPro" id="IPR008004">
    <property type="entry name" value="OCTOPUS-like"/>
</dbReference>
<comment type="caution">
    <text evidence="2">The sequence shown here is derived from an EMBL/GenBank/DDBJ whole genome shotgun (WGS) entry which is preliminary data.</text>
</comment>
<dbReference type="AlphaFoldDB" id="A0AAE1J3A7"/>
<evidence type="ECO:0000313" key="2">
    <source>
        <dbReference type="EMBL" id="KAK4263001.1"/>
    </source>
</evidence>
<name>A0AAE1J3A7_9FABA</name>
<feature type="region of interest" description="Disordered" evidence="1">
    <location>
        <begin position="175"/>
        <end position="205"/>
    </location>
</feature>
<feature type="compositionally biased region" description="Polar residues" evidence="1">
    <location>
        <begin position="175"/>
        <end position="184"/>
    </location>
</feature>
<feature type="region of interest" description="Disordered" evidence="1">
    <location>
        <begin position="109"/>
        <end position="129"/>
    </location>
</feature>
<dbReference type="Pfam" id="PF05340">
    <property type="entry name" value="DUF740"/>
    <property type="match status" value="1"/>
</dbReference>
<gene>
    <name evidence="2" type="ORF">QN277_028483</name>
</gene>
<proteinExistence type="predicted"/>
<keyword evidence="3" id="KW-1185">Reference proteome</keyword>
<protein>
    <submittedName>
        <fullName evidence="2">Uncharacterized protein</fullName>
    </submittedName>
</protein>
<dbReference type="EMBL" id="JAWXYG010000009">
    <property type="protein sequence ID" value="KAK4263001.1"/>
    <property type="molecule type" value="Genomic_DNA"/>
</dbReference>
<accession>A0AAE1J3A7</accession>
<evidence type="ECO:0000313" key="3">
    <source>
        <dbReference type="Proteomes" id="UP001293593"/>
    </source>
</evidence>
<dbReference type="Proteomes" id="UP001293593">
    <property type="component" value="Unassembled WGS sequence"/>
</dbReference>
<evidence type="ECO:0000256" key="1">
    <source>
        <dbReference type="SAM" id="MobiDB-lite"/>
    </source>
</evidence>
<organism evidence="2 3">
    <name type="scientific">Acacia crassicarpa</name>
    <name type="common">northern wattle</name>
    <dbReference type="NCBI Taxonomy" id="499986"/>
    <lineage>
        <taxon>Eukaryota</taxon>
        <taxon>Viridiplantae</taxon>
        <taxon>Streptophyta</taxon>
        <taxon>Embryophyta</taxon>
        <taxon>Tracheophyta</taxon>
        <taxon>Spermatophyta</taxon>
        <taxon>Magnoliopsida</taxon>
        <taxon>eudicotyledons</taxon>
        <taxon>Gunneridae</taxon>
        <taxon>Pentapetalae</taxon>
        <taxon>rosids</taxon>
        <taxon>fabids</taxon>
        <taxon>Fabales</taxon>
        <taxon>Fabaceae</taxon>
        <taxon>Caesalpinioideae</taxon>
        <taxon>mimosoid clade</taxon>
        <taxon>Acacieae</taxon>
        <taxon>Acacia</taxon>
    </lineage>
</organism>